<reference evidence="2 3" key="1">
    <citation type="submission" date="2018-12" db="EMBL/GenBank/DDBJ databases">
        <title>Complete genome sequence of Flaviflexus salsibiostraticola KCTC 33148.</title>
        <authorList>
            <person name="Bae J.-W."/>
        </authorList>
    </citation>
    <scope>NUCLEOTIDE SEQUENCE [LARGE SCALE GENOMIC DNA]</scope>
    <source>
        <strain evidence="2 3">KCTC 33148</strain>
    </source>
</reference>
<evidence type="ECO:0000313" key="3">
    <source>
        <dbReference type="Proteomes" id="UP000270021"/>
    </source>
</evidence>
<keyword evidence="3" id="KW-1185">Reference proteome</keyword>
<proteinExistence type="predicted"/>
<protein>
    <submittedName>
        <fullName evidence="2">Uncharacterized protein</fullName>
    </submittedName>
</protein>
<evidence type="ECO:0000313" key="2">
    <source>
        <dbReference type="EMBL" id="AZN30598.1"/>
    </source>
</evidence>
<name>A0A3Q8WUT4_9ACTO</name>
<accession>A0A3Q8WUT4</accession>
<dbReference type="Proteomes" id="UP000270021">
    <property type="component" value="Chromosome"/>
</dbReference>
<evidence type="ECO:0000256" key="1">
    <source>
        <dbReference type="SAM" id="MobiDB-lite"/>
    </source>
</evidence>
<organism evidence="2 3">
    <name type="scientific">Flaviflexus salsibiostraticola</name>
    <dbReference type="NCBI Taxonomy" id="1282737"/>
    <lineage>
        <taxon>Bacteria</taxon>
        <taxon>Bacillati</taxon>
        <taxon>Actinomycetota</taxon>
        <taxon>Actinomycetes</taxon>
        <taxon>Actinomycetales</taxon>
        <taxon>Actinomycetaceae</taxon>
        <taxon>Flaviflexus</taxon>
    </lineage>
</organism>
<sequence length="159" mass="17826">MEFSEYKDQFMVDHNPPTEREAQSDSGTEPTAVLVTAQDGTKVGIAPLGTRCTNYRPGHTIHAIHARHAGLSTDWVPARVLAVDGNYIEFVTESGTWRRWNHNAAQLGKIAEVPDLLPDAEAEWCKRYWLLRVEVDGVGYLLSLAESGDNPCSFRWRSE</sequence>
<dbReference type="KEGG" id="fsl:EJO69_10025"/>
<gene>
    <name evidence="2" type="ORF">EJO69_10025</name>
</gene>
<feature type="compositionally biased region" description="Basic and acidic residues" evidence="1">
    <location>
        <begin position="1"/>
        <end position="23"/>
    </location>
</feature>
<dbReference type="OrthoDB" id="4879847at2"/>
<dbReference type="AlphaFoldDB" id="A0A3Q8WUT4"/>
<dbReference type="EMBL" id="CP034438">
    <property type="protein sequence ID" value="AZN30598.1"/>
    <property type="molecule type" value="Genomic_DNA"/>
</dbReference>
<feature type="region of interest" description="Disordered" evidence="1">
    <location>
        <begin position="1"/>
        <end position="29"/>
    </location>
</feature>
<dbReference type="RefSeq" id="WP_126041483.1">
    <property type="nucleotide sequence ID" value="NZ_CP034438.1"/>
</dbReference>